<dbReference type="EMBL" id="ML978121">
    <property type="protein sequence ID" value="KAF2103924.1"/>
    <property type="molecule type" value="Genomic_DNA"/>
</dbReference>
<feature type="transmembrane region" description="Helical" evidence="8">
    <location>
        <begin position="49"/>
        <end position="69"/>
    </location>
</feature>
<evidence type="ECO:0000256" key="3">
    <source>
        <dbReference type="ARBA" id="ARBA00022692"/>
    </source>
</evidence>
<evidence type="ECO:0000256" key="2">
    <source>
        <dbReference type="ARBA" id="ARBA00022448"/>
    </source>
</evidence>
<accession>A0A9P4IQI9</accession>
<organism evidence="11 12">
    <name type="scientific">Rhizodiscina lignyota</name>
    <dbReference type="NCBI Taxonomy" id="1504668"/>
    <lineage>
        <taxon>Eukaryota</taxon>
        <taxon>Fungi</taxon>
        <taxon>Dikarya</taxon>
        <taxon>Ascomycota</taxon>
        <taxon>Pezizomycotina</taxon>
        <taxon>Dothideomycetes</taxon>
        <taxon>Pleosporomycetidae</taxon>
        <taxon>Aulographales</taxon>
        <taxon>Rhizodiscinaceae</taxon>
        <taxon>Rhizodiscina</taxon>
    </lineage>
</organism>
<dbReference type="SMART" id="SM00665">
    <property type="entry name" value="B561"/>
    <property type="match status" value="1"/>
</dbReference>
<sequence>MLGTWEYTLALTALLMIFSPVPIFGQEVQDYEKRDFSDSFIVFNRLRNGHACIMSITFIVLYPLGAISIHLPIESMPFLRNTYLKQKVLAIHAPIQIIGFLMMCGGMGLGIRLAHDLDFFNNPVHAHVVIGLLVCSVIILFQPAMGVIQHLHYRKTGGKSIFAYLHRWTGRCAIILGMINSGLGFQLAKENVIIRSHSYIRNYVLLGILVAIWFALVVWDQFKPKAPRNVTDGGEKGVFEKPASDALPSSDPVLASDGMTDESRR</sequence>
<comment type="subcellular location">
    <subcellularLocation>
        <location evidence="1">Membrane</location>
    </subcellularLocation>
</comment>
<evidence type="ECO:0000313" key="12">
    <source>
        <dbReference type="Proteomes" id="UP000799772"/>
    </source>
</evidence>
<evidence type="ECO:0000259" key="10">
    <source>
        <dbReference type="SMART" id="SM00665"/>
    </source>
</evidence>
<keyword evidence="2" id="KW-0813">Transport</keyword>
<feature type="compositionally biased region" description="Basic and acidic residues" evidence="7">
    <location>
        <begin position="233"/>
        <end position="243"/>
    </location>
</feature>
<feature type="signal peptide" evidence="9">
    <location>
        <begin position="1"/>
        <end position="25"/>
    </location>
</feature>
<dbReference type="OrthoDB" id="19261at2759"/>
<keyword evidence="6 8" id="KW-0472">Membrane</keyword>
<keyword evidence="9" id="KW-0732">Signal</keyword>
<feature type="chain" id="PRO_5040405478" description="Cytochrome b561 domain-containing protein" evidence="9">
    <location>
        <begin position="26"/>
        <end position="265"/>
    </location>
</feature>
<keyword evidence="4" id="KW-0249">Electron transport</keyword>
<dbReference type="GO" id="GO:0016020">
    <property type="term" value="C:membrane"/>
    <property type="evidence" value="ECO:0007669"/>
    <property type="project" value="UniProtKB-SubCell"/>
</dbReference>
<dbReference type="CDD" id="cd08760">
    <property type="entry name" value="Cyt_b561_FRRS1_like"/>
    <property type="match status" value="1"/>
</dbReference>
<feature type="domain" description="Cytochrome b561" evidence="10">
    <location>
        <begin position="49"/>
        <end position="185"/>
    </location>
</feature>
<reference evidence="11" key="1">
    <citation type="journal article" date="2020" name="Stud. Mycol.">
        <title>101 Dothideomycetes genomes: a test case for predicting lifestyles and emergence of pathogens.</title>
        <authorList>
            <person name="Haridas S."/>
            <person name="Albert R."/>
            <person name="Binder M."/>
            <person name="Bloem J."/>
            <person name="Labutti K."/>
            <person name="Salamov A."/>
            <person name="Andreopoulos B."/>
            <person name="Baker S."/>
            <person name="Barry K."/>
            <person name="Bills G."/>
            <person name="Bluhm B."/>
            <person name="Cannon C."/>
            <person name="Castanera R."/>
            <person name="Culley D."/>
            <person name="Daum C."/>
            <person name="Ezra D."/>
            <person name="Gonzalez J."/>
            <person name="Henrissat B."/>
            <person name="Kuo A."/>
            <person name="Liang C."/>
            <person name="Lipzen A."/>
            <person name="Lutzoni F."/>
            <person name="Magnuson J."/>
            <person name="Mondo S."/>
            <person name="Nolan M."/>
            <person name="Ohm R."/>
            <person name="Pangilinan J."/>
            <person name="Park H.-J."/>
            <person name="Ramirez L."/>
            <person name="Alfaro M."/>
            <person name="Sun H."/>
            <person name="Tritt A."/>
            <person name="Yoshinaga Y."/>
            <person name="Zwiers L.-H."/>
            <person name="Turgeon B."/>
            <person name="Goodwin S."/>
            <person name="Spatafora J."/>
            <person name="Crous P."/>
            <person name="Grigoriev I."/>
        </authorList>
    </citation>
    <scope>NUCLEOTIDE SEQUENCE</scope>
    <source>
        <strain evidence="11">CBS 133067</strain>
    </source>
</reference>
<gene>
    <name evidence="11" type="ORF">NA57DRAFT_70136</name>
</gene>
<name>A0A9P4IQI9_9PEZI</name>
<keyword evidence="5 8" id="KW-1133">Transmembrane helix</keyword>
<feature type="transmembrane region" description="Helical" evidence="8">
    <location>
        <begin position="200"/>
        <end position="219"/>
    </location>
</feature>
<dbReference type="Pfam" id="PF03188">
    <property type="entry name" value="Cytochrom_B561"/>
    <property type="match status" value="1"/>
</dbReference>
<dbReference type="InterPro" id="IPR006593">
    <property type="entry name" value="Cyt_b561/ferric_Rdtase_TM"/>
</dbReference>
<dbReference type="PANTHER" id="PTHR47797">
    <property type="entry name" value="DEHYDROGENASE, PUTATIVE (AFU_ORTHOLOGUE AFUA_8G05805)-RELATED"/>
    <property type="match status" value="1"/>
</dbReference>
<evidence type="ECO:0000256" key="6">
    <source>
        <dbReference type="ARBA" id="ARBA00023136"/>
    </source>
</evidence>
<feature type="transmembrane region" description="Helical" evidence="8">
    <location>
        <begin position="89"/>
        <end position="114"/>
    </location>
</feature>
<feature type="transmembrane region" description="Helical" evidence="8">
    <location>
        <begin position="126"/>
        <end position="148"/>
    </location>
</feature>
<evidence type="ECO:0000256" key="9">
    <source>
        <dbReference type="SAM" id="SignalP"/>
    </source>
</evidence>
<evidence type="ECO:0000256" key="5">
    <source>
        <dbReference type="ARBA" id="ARBA00022989"/>
    </source>
</evidence>
<comment type="caution">
    <text evidence="11">The sequence shown here is derived from an EMBL/GenBank/DDBJ whole genome shotgun (WGS) entry which is preliminary data.</text>
</comment>
<feature type="region of interest" description="Disordered" evidence="7">
    <location>
        <begin position="228"/>
        <end position="265"/>
    </location>
</feature>
<evidence type="ECO:0000256" key="4">
    <source>
        <dbReference type="ARBA" id="ARBA00022982"/>
    </source>
</evidence>
<dbReference type="PANTHER" id="PTHR47797:SF1">
    <property type="entry name" value="CYTOCHROME B561 DOMAIN-CONTAINING PROTEIN-RELATED"/>
    <property type="match status" value="1"/>
</dbReference>
<dbReference type="Gene3D" id="1.20.120.1770">
    <property type="match status" value="1"/>
</dbReference>
<evidence type="ECO:0000256" key="1">
    <source>
        <dbReference type="ARBA" id="ARBA00004370"/>
    </source>
</evidence>
<evidence type="ECO:0000313" key="11">
    <source>
        <dbReference type="EMBL" id="KAF2103924.1"/>
    </source>
</evidence>
<evidence type="ECO:0000256" key="8">
    <source>
        <dbReference type="SAM" id="Phobius"/>
    </source>
</evidence>
<keyword evidence="3 8" id="KW-0812">Transmembrane</keyword>
<feature type="transmembrane region" description="Helical" evidence="8">
    <location>
        <begin position="168"/>
        <end position="188"/>
    </location>
</feature>
<proteinExistence type="predicted"/>
<protein>
    <recommendedName>
        <fullName evidence="10">Cytochrome b561 domain-containing protein</fullName>
    </recommendedName>
</protein>
<keyword evidence="12" id="KW-1185">Reference proteome</keyword>
<dbReference type="Proteomes" id="UP000799772">
    <property type="component" value="Unassembled WGS sequence"/>
</dbReference>
<evidence type="ECO:0000256" key="7">
    <source>
        <dbReference type="SAM" id="MobiDB-lite"/>
    </source>
</evidence>
<dbReference type="AlphaFoldDB" id="A0A9P4IQI9"/>